<dbReference type="AlphaFoldDB" id="A0A2S8FST3"/>
<name>A0A2S8FST3_9BACT</name>
<dbReference type="InterPro" id="IPR036162">
    <property type="entry name" value="Resolvase-like_N_sf"/>
</dbReference>
<feature type="coiled-coil region" evidence="3">
    <location>
        <begin position="450"/>
        <end position="513"/>
    </location>
</feature>
<evidence type="ECO:0000313" key="6">
    <source>
        <dbReference type="Proteomes" id="UP000240009"/>
    </source>
</evidence>
<proteinExistence type="predicted"/>
<dbReference type="RefSeq" id="WP_105352402.1">
    <property type="nucleotide sequence ID" value="NZ_PUIA01000030.1"/>
</dbReference>
<dbReference type="CDD" id="cd00338">
    <property type="entry name" value="Ser_Recombinase"/>
    <property type="match status" value="1"/>
</dbReference>
<keyword evidence="2" id="KW-0233">DNA recombination</keyword>
<dbReference type="InterPro" id="IPR011109">
    <property type="entry name" value="DNA_bind_recombinase_dom"/>
</dbReference>
<protein>
    <submittedName>
        <fullName evidence="5">Recombinase</fullName>
    </submittedName>
</protein>
<dbReference type="PANTHER" id="PTHR30461:SF2">
    <property type="entry name" value="SERINE RECOMBINASE PINE-RELATED"/>
    <property type="match status" value="1"/>
</dbReference>
<dbReference type="Pfam" id="PF07508">
    <property type="entry name" value="Recombinase"/>
    <property type="match status" value="1"/>
</dbReference>
<dbReference type="InterPro" id="IPR050639">
    <property type="entry name" value="SSR_resolvase"/>
</dbReference>
<sequence length="683" mass="77418">MDQDLPSMGAANEKLTSEVVKWWTEMSALCNFVLTGFDPEASLEKRIEWAIDCGYEIGTIYSRFSTKLQHSTDDQVRECIQWAAKNRIYIPPELISVDEGVKGRRTQRAGLDRTTVILRQRYAKVLLVYKASRLFRQAGKGYQFINEEVVEEGLRAVSVSQGIDTNDGKTWKLQLQIHGLFDDLLLEAIADHVRSGLTGLFLNGWITGAIGIGYRRKEIPGAPLTNRGLPRTMPEVDPEVAKLVREHAQLLLDGMSIGEGVRRWNAANGPVDPRSTSTKLRPQCYRRLFSNKRLTGKWQFGRCRNQFSTKLDSVKQVEQPEDEVVTLQCEELRILDDATFDALQLMFAARKMGPRGPRKDKKLQLWDLTTEFFLCDNCSTPESPVRFYQTGANGQAMQCKNGILCACKSAVRREEAVKAVCDSLAELIVRDGELIESIVLQSQQLDAQADQGLEQQLVQARKQLALLSNRVNDLFEMSGEGTEDDRKEIKARLRAAQLQRNTAQSEVNRLQRAVDGTTSTMTVEQIRERLAEMCNLLSTAANGDLGEDAVYKTLAVFRALTGGQIWVQVEQRANRKRTNVRGTFRPQLLKAFSEPLPGKNVPTAELVTVWLRKPPRLDLIAERVHQLIDIEGMSHRETAKQLQREGHNVNSGNVWYSYRRWYEMQGLEPPNVPYNNGKKRRPR</sequence>
<keyword evidence="3" id="KW-0175">Coiled coil</keyword>
<dbReference type="PANTHER" id="PTHR30461">
    <property type="entry name" value="DNA-INVERTASE FROM LAMBDOID PROPHAGE"/>
    <property type="match status" value="1"/>
</dbReference>
<organism evidence="5 6">
    <name type="scientific">Blastopirellula marina</name>
    <dbReference type="NCBI Taxonomy" id="124"/>
    <lineage>
        <taxon>Bacteria</taxon>
        <taxon>Pseudomonadati</taxon>
        <taxon>Planctomycetota</taxon>
        <taxon>Planctomycetia</taxon>
        <taxon>Pirellulales</taxon>
        <taxon>Pirellulaceae</taxon>
        <taxon>Blastopirellula</taxon>
    </lineage>
</organism>
<dbReference type="SUPFAM" id="SSF53041">
    <property type="entry name" value="Resolvase-like"/>
    <property type="match status" value="1"/>
</dbReference>
<feature type="domain" description="Recombinase" evidence="4">
    <location>
        <begin position="223"/>
        <end position="353"/>
    </location>
</feature>
<evidence type="ECO:0000256" key="2">
    <source>
        <dbReference type="ARBA" id="ARBA00023172"/>
    </source>
</evidence>
<evidence type="ECO:0000259" key="4">
    <source>
        <dbReference type="PROSITE" id="PS51737"/>
    </source>
</evidence>
<evidence type="ECO:0000313" key="5">
    <source>
        <dbReference type="EMBL" id="PQO35239.1"/>
    </source>
</evidence>
<dbReference type="Pfam" id="PF00239">
    <property type="entry name" value="Resolvase"/>
    <property type="match status" value="1"/>
</dbReference>
<dbReference type="Gene3D" id="3.40.50.1390">
    <property type="entry name" value="Resolvase, N-terminal catalytic domain"/>
    <property type="match status" value="1"/>
</dbReference>
<dbReference type="OrthoDB" id="278150at2"/>
<evidence type="ECO:0000256" key="1">
    <source>
        <dbReference type="ARBA" id="ARBA00023125"/>
    </source>
</evidence>
<dbReference type="Proteomes" id="UP000240009">
    <property type="component" value="Unassembled WGS sequence"/>
</dbReference>
<gene>
    <name evidence="5" type="ORF">C5Y96_09360</name>
</gene>
<dbReference type="PROSITE" id="PS51737">
    <property type="entry name" value="RECOMBINASE_DNA_BIND"/>
    <property type="match status" value="1"/>
</dbReference>
<dbReference type="Gene3D" id="3.90.1750.20">
    <property type="entry name" value="Putative Large Serine Recombinase, Chain B, Domain 2"/>
    <property type="match status" value="1"/>
</dbReference>
<dbReference type="InterPro" id="IPR006119">
    <property type="entry name" value="Resolv_N"/>
</dbReference>
<reference evidence="5 6" key="1">
    <citation type="submission" date="2018-02" db="EMBL/GenBank/DDBJ databases">
        <title>Comparative genomes isolates from brazilian mangrove.</title>
        <authorList>
            <person name="Araujo J.E."/>
            <person name="Taketani R.G."/>
            <person name="Silva M.C.P."/>
            <person name="Loureco M.V."/>
            <person name="Andreote F.D."/>
        </authorList>
    </citation>
    <scope>NUCLEOTIDE SEQUENCE [LARGE SCALE GENOMIC DNA]</scope>
    <source>
        <strain evidence="5 6">HEX-2 MGV</strain>
    </source>
</reference>
<dbReference type="SMART" id="SM00857">
    <property type="entry name" value="Resolvase"/>
    <property type="match status" value="1"/>
</dbReference>
<evidence type="ECO:0000256" key="3">
    <source>
        <dbReference type="SAM" id="Coils"/>
    </source>
</evidence>
<dbReference type="EMBL" id="PUIA01000030">
    <property type="protein sequence ID" value="PQO35239.1"/>
    <property type="molecule type" value="Genomic_DNA"/>
</dbReference>
<dbReference type="InterPro" id="IPR038109">
    <property type="entry name" value="DNA_bind_recomb_sf"/>
</dbReference>
<keyword evidence="1" id="KW-0238">DNA-binding</keyword>
<dbReference type="GO" id="GO:0003677">
    <property type="term" value="F:DNA binding"/>
    <property type="evidence" value="ECO:0007669"/>
    <property type="project" value="UniProtKB-KW"/>
</dbReference>
<dbReference type="GO" id="GO:0000150">
    <property type="term" value="F:DNA strand exchange activity"/>
    <property type="evidence" value="ECO:0007669"/>
    <property type="project" value="InterPro"/>
</dbReference>
<accession>A0A2S8FST3</accession>
<comment type="caution">
    <text evidence="5">The sequence shown here is derived from an EMBL/GenBank/DDBJ whole genome shotgun (WGS) entry which is preliminary data.</text>
</comment>